<evidence type="ECO:0000256" key="1">
    <source>
        <dbReference type="ARBA" id="ARBA00022516"/>
    </source>
</evidence>
<dbReference type="PANTHER" id="PTHR43378">
    <property type="entry name" value="UDP-3-O-ACYLGLUCOSAMINE N-ACYLTRANSFERASE"/>
    <property type="match status" value="1"/>
</dbReference>
<accession>A0ABW8U8R8</accession>
<comment type="function">
    <text evidence="7">Catalyzes the N-acylation of UDP-3-O-acylglucosamine using 3-hydroxyacyl-ACP as the acyl donor. Is involved in the biosynthesis of lipid A, a phosphorylated glycolipid that anchors the lipopolysaccharide to the outer membrane of the cell.</text>
</comment>
<dbReference type="InterPro" id="IPR020573">
    <property type="entry name" value="UDP_GlcNAc_AcTrfase_non-rep"/>
</dbReference>
<evidence type="ECO:0000256" key="5">
    <source>
        <dbReference type="ARBA" id="ARBA00023098"/>
    </source>
</evidence>
<comment type="similarity">
    <text evidence="7">Belongs to the transferase hexapeptide repeat family. LpxD subfamily.</text>
</comment>
<dbReference type="HAMAP" id="MF_00523">
    <property type="entry name" value="LpxD"/>
    <property type="match status" value="1"/>
</dbReference>
<dbReference type="EMBL" id="JBJJXE010000001">
    <property type="protein sequence ID" value="MFL1731670.1"/>
    <property type="molecule type" value="Genomic_DNA"/>
</dbReference>
<proteinExistence type="inferred from homology"/>
<evidence type="ECO:0000256" key="2">
    <source>
        <dbReference type="ARBA" id="ARBA00022556"/>
    </source>
</evidence>
<evidence type="ECO:0000256" key="7">
    <source>
        <dbReference type="HAMAP-Rule" id="MF_00523"/>
    </source>
</evidence>
<evidence type="ECO:0000313" key="9">
    <source>
        <dbReference type="EMBL" id="MFL1731670.1"/>
    </source>
</evidence>
<keyword evidence="2 7" id="KW-0441">Lipid A biosynthesis</keyword>
<dbReference type="Gene3D" id="2.160.10.10">
    <property type="entry name" value="Hexapeptide repeat proteins"/>
    <property type="match status" value="1"/>
</dbReference>
<comment type="catalytic activity">
    <reaction evidence="7">
        <text>a UDP-3-O-[(3R)-3-hydroxyacyl]-alpha-D-glucosamine + a (3R)-hydroxyacyl-[ACP] = a UDP-2-N,3-O-bis[(3R)-3-hydroxyacyl]-alpha-D-glucosamine + holo-[ACP] + H(+)</text>
        <dbReference type="Rhea" id="RHEA:53836"/>
        <dbReference type="Rhea" id="RHEA-COMP:9685"/>
        <dbReference type="Rhea" id="RHEA-COMP:9945"/>
        <dbReference type="ChEBI" id="CHEBI:15378"/>
        <dbReference type="ChEBI" id="CHEBI:64479"/>
        <dbReference type="ChEBI" id="CHEBI:78827"/>
        <dbReference type="ChEBI" id="CHEBI:137740"/>
        <dbReference type="ChEBI" id="CHEBI:137748"/>
        <dbReference type="EC" id="2.3.1.191"/>
    </reaction>
</comment>
<keyword evidence="1 7" id="KW-0444">Lipid biosynthesis</keyword>
<evidence type="ECO:0000259" key="8">
    <source>
        <dbReference type="Pfam" id="PF04613"/>
    </source>
</evidence>
<dbReference type="SUPFAM" id="SSF51161">
    <property type="entry name" value="Trimeric LpxA-like enzymes"/>
    <property type="match status" value="1"/>
</dbReference>
<dbReference type="GO" id="GO:0103118">
    <property type="term" value="F:UDP-3-O-[(3R)-3-hydroxyacyl]-glucosamine N-acyltransferase activity"/>
    <property type="evidence" value="ECO:0007669"/>
    <property type="project" value="UniProtKB-EC"/>
</dbReference>
<dbReference type="RefSeq" id="WP_407068500.1">
    <property type="nucleotide sequence ID" value="NZ_JBJJXE010000001.1"/>
</dbReference>
<evidence type="ECO:0000256" key="4">
    <source>
        <dbReference type="ARBA" id="ARBA00022737"/>
    </source>
</evidence>
<comment type="pathway">
    <text evidence="7">Bacterial outer membrane biogenesis; LPS lipid A biosynthesis.</text>
</comment>
<dbReference type="Pfam" id="PF14602">
    <property type="entry name" value="Hexapep_2"/>
    <property type="match status" value="1"/>
</dbReference>
<feature type="active site" description="Proton acceptor" evidence="7">
    <location>
        <position position="251"/>
    </location>
</feature>
<dbReference type="CDD" id="cd03352">
    <property type="entry name" value="LbH_LpxD"/>
    <property type="match status" value="1"/>
</dbReference>
<dbReference type="InterPro" id="IPR001451">
    <property type="entry name" value="Hexapep"/>
</dbReference>
<evidence type="ECO:0000256" key="3">
    <source>
        <dbReference type="ARBA" id="ARBA00022679"/>
    </source>
</evidence>
<dbReference type="PANTHER" id="PTHR43378:SF2">
    <property type="entry name" value="UDP-3-O-ACYLGLUCOSAMINE N-ACYLTRANSFERASE 1, MITOCHONDRIAL-RELATED"/>
    <property type="match status" value="1"/>
</dbReference>
<keyword evidence="6 7" id="KW-0012">Acyltransferase</keyword>
<dbReference type="Pfam" id="PF04613">
    <property type="entry name" value="LpxD"/>
    <property type="match status" value="1"/>
</dbReference>
<name>A0ABW8U8R8_9GAMM</name>
<dbReference type="InterPro" id="IPR011004">
    <property type="entry name" value="Trimer_LpxA-like_sf"/>
</dbReference>
<keyword evidence="3 7" id="KW-0808">Transferase</keyword>
<sequence length="338" mass="34808">MISVSCLVNAIEQKQAVLNKSALDASDLQRSVSRVADLSTADKDALSFLSAKKYAKDLAATSAGVIIVSDQFACQVPGGACAIVVKDAYLAYASVSTLFAYSPVRCDIHPTAIITSTATLGANVSVGAYAVIGENVCIGSGCVIGQGVMIEDGVVIGDDACIAHHVVIAHHCKLGDRVTVHSGASIGSEGFGFAPYSVEDGVVWQRIAQLGRVIIGDDVRIGSNTCIDRGAVGDTVIGNHVIIDNLVQIAHNVHISDGTAIAAKVGIAGSTRIGKNCIIGGAVGIAGHLTIADNVTLTGMTMVTNHIKQSGSYSSGTSAMPSMNWRRAAVKFRQSGDK</sequence>
<keyword evidence="10" id="KW-1185">Reference proteome</keyword>
<dbReference type="InterPro" id="IPR007691">
    <property type="entry name" value="LpxD"/>
</dbReference>
<dbReference type="NCBIfam" id="NF002060">
    <property type="entry name" value="PRK00892.1"/>
    <property type="match status" value="1"/>
</dbReference>
<keyword evidence="4 7" id="KW-0677">Repeat</keyword>
<comment type="caution">
    <text evidence="9">The sequence shown here is derived from an EMBL/GenBank/DDBJ whole genome shotgun (WGS) entry which is preliminary data.</text>
</comment>
<organism evidence="9 10">
    <name type="scientific">Moraxella oculi</name>
    <dbReference type="NCBI Taxonomy" id="2940516"/>
    <lineage>
        <taxon>Bacteria</taxon>
        <taxon>Pseudomonadati</taxon>
        <taxon>Pseudomonadota</taxon>
        <taxon>Gammaproteobacteria</taxon>
        <taxon>Moraxellales</taxon>
        <taxon>Moraxellaceae</taxon>
        <taxon>Moraxella</taxon>
    </lineage>
</organism>
<keyword evidence="5 7" id="KW-0443">Lipid metabolism</keyword>
<reference evidence="9 10" key="1">
    <citation type="submission" date="2024-11" db="EMBL/GenBank/DDBJ databases">
        <title>First Report of Moraxella oculi in Brazil in an Infectious Bovine Keratoconjunctivitis Outbreak.</title>
        <authorList>
            <person name="Carvalho C.V."/>
            <person name="Domingues R."/>
            <person name="Coutinho C."/>
            <person name="Honorio N.T.B.S."/>
            <person name="Faza D.R.L.R."/>
            <person name="Carvalho W.A."/>
            <person name="Machado A.B.F."/>
            <person name="Martins M.F."/>
            <person name="Gaspar E.B."/>
        </authorList>
    </citation>
    <scope>NUCLEOTIDE SEQUENCE [LARGE SCALE GENOMIC DNA]</scope>
    <source>
        <strain evidence="9 10">2117LE</strain>
    </source>
</reference>
<comment type="subunit">
    <text evidence="7">Homotrimer.</text>
</comment>
<dbReference type="Gene3D" id="3.40.1390.10">
    <property type="entry name" value="MurE/MurF, N-terminal domain"/>
    <property type="match status" value="1"/>
</dbReference>
<gene>
    <name evidence="7 9" type="primary">lpxD</name>
    <name evidence="9" type="ORF">ACJHVH_01450</name>
</gene>
<evidence type="ECO:0000313" key="10">
    <source>
        <dbReference type="Proteomes" id="UP001624684"/>
    </source>
</evidence>
<evidence type="ECO:0000256" key="6">
    <source>
        <dbReference type="ARBA" id="ARBA00023315"/>
    </source>
</evidence>
<feature type="domain" description="UDP-3-O-[3-hydroxymyristoyl] glucosamine N-acyltransferase non-repeat region" evidence="8">
    <location>
        <begin position="30"/>
        <end position="97"/>
    </location>
</feature>
<protein>
    <recommendedName>
        <fullName evidence="7">UDP-3-O-acylglucosamine N-acyltransferase</fullName>
        <ecNumber evidence="7">2.3.1.191</ecNumber>
    </recommendedName>
</protein>
<dbReference type="Proteomes" id="UP001624684">
    <property type="component" value="Unassembled WGS sequence"/>
</dbReference>
<dbReference type="EC" id="2.3.1.191" evidence="7"/>
<dbReference type="NCBIfam" id="TIGR01853">
    <property type="entry name" value="lipid_A_lpxD"/>
    <property type="match status" value="1"/>
</dbReference>
<dbReference type="Pfam" id="PF00132">
    <property type="entry name" value="Hexapep"/>
    <property type="match status" value="2"/>
</dbReference>